<dbReference type="RefSeq" id="WP_006259574.1">
    <property type="nucleotide sequence ID" value="NZ_BCMQ01000017.1"/>
</dbReference>
<dbReference type="AlphaFoldDB" id="A0A0S7EJI9"/>
<sequence>MIEVKNIQKSFNGTQVLKGITTTFETGKTNLIIGQSGSGKTVMLKTLLGIHTPDEGTISFDGRIYTDLTNTEKRELRTEIGMVFQGSALFDSMTVEENIAFPLRMFTNKSDAEIAHRVNEVIDRVNLINANTKKPSEISGGMQKRVAIARAIVNNPKYLFCDEPNSGLDPKTAIVIDNLIQEITHEYGITTVINTHDMNSVLEIGEHIVFLKNGVLAWSGNHKEIIQTDNEDVVDFVYSSELFRMVRQAMRQIGNEKK</sequence>
<evidence type="ECO:0000256" key="3">
    <source>
        <dbReference type="ARBA" id="ARBA00022840"/>
    </source>
</evidence>
<keyword evidence="1" id="KW-0813">Transport</keyword>
<dbReference type="PROSITE" id="PS00211">
    <property type="entry name" value="ABC_TRANSPORTER_1"/>
    <property type="match status" value="1"/>
</dbReference>
<protein>
    <submittedName>
        <fullName evidence="4">ABC transporter ATP-binding protein</fullName>
    </submittedName>
</protein>
<keyword evidence="2" id="KW-0547">Nucleotide-binding</keyword>
<gene>
    <name evidence="4" type="ORF">AS202_02770</name>
</gene>
<dbReference type="InterPro" id="IPR003439">
    <property type="entry name" value="ABC_transporter-like_ATP-bd"/>
</dbReference>
<name>A0A0S7EJI9_9FLAO</name>
<evidence type="ECO:0000256" key="1">
    <source>
        <dbReference type="ARBA" id="ARBA00022448"/>
    </source>
</evidence>
<evidence type="ECO:0000256" key="2">
    <source>
        <dbReference type="ARBA" id="ARBA00022741"/>
    </source>
</evidence>
<reference evidence="4 5" key="1">
    <citation type="journal article" date="2016" name="J. Zhejiang Univ. Sci. B">
        <title>Antibiotic resistance mechanisms of Myroides sp.</title>
        <authorList>
            <person name="Hu S."/>
            <person name="Yuan S."/>
            <person name="Qu H."/>
            <person name="Jiang T."/>
            <person name="Zhou Y."/>
            <person name="Wang M."/>
            <person name="Ming D."/>
        </authorList>
    </citation>
    <scope>NUCLEOTIDE SEQUENCE [LARGE SCALE GENOMIC DNA]</scope>
    <source>
        <strain evidence="4 5">PR63039</strain>
    </source>
</reference>
<dbReference type="GeneID" id="66973776"/>
<dbReference type="SUPFAM" id="SSF52540">
    <property type="entry name" value="P-loop containing nucleoside triphosphate hydrolases"/>
    <property type="match status" value="1"/>
</dbReference>
<dbReference type="InterPro" id="IPR017871">
    <property type="entry name" value="ABC_transporter-like_CS"/>
</dbReference>
<dbReference type="PANTHER" id="PTHR43023">
    <property type="entry name" value="PROTEIN TRIGALACTOSYLDIACYLGLYCEROL 3, CHLOROPLASTIC"/>
    <property type="match status" value="1"/>
</dbReference>
<dbReference type="eggNOG" id="COG1127">
    <property type="taxonomic scope" value="Bacteria"/>
</dbReference>
<dbReference type="EMBL" id="CP013690">
    <property type="protein sequence ID" value="ALU25147.1"/>
    <property type="molecule type" value="Genomic_DNA"/>
</dbReference>
<dbReference type="KEGG" id="mod:AS202_02770"/>
<dbReference type="Proteomes" id="UP000069030">
    <property type="component" value="Chromosome"/>
</dbReference>
<dbReference type="PANTHER" id="PTHR43023:SF6">
    <property type="entry name" value="INTERMEMBRANE PHOSPHOLIPID TRANSPORT SYSTEM ATP-BINDING PROTEIN MLAF"/>
    <property type="match status" value="1"/>
</dbReference>
<dbReference type="SMART" id="SM00382">
    <property type="entry name" value="AAA"/>
    <property type="match status" value="1"/>
</dbReference>
<dbReference type="Pfam" id="PF00005">
    <property type="entry name" value="ABC_tran"/>
    <property type="match status" value="1"/>
</dbReference>
<evidence type="ECO:0000313" key="4">
    <source>
        <dbReference type="EMBL" id="ALU25147.1"/>
    </source>
</evidence>
<dbReference type="GO" id="GO:0016887">
    <property type="term" value="F:ATP hydrolysis activity"/>
    <property type="evidence" value="ECO:0007669"/>
    <property type="project" value="InterPro"/>
</dbReference>
<dbReference type="InterPro" id="IPR003593">
    <property type="entry name" value="AAA+_ATPase"/>
</dbReference>
<dbReference type="GO" id="GO:0005524">
    <property type="term" value="F:ATP binding"/>
    <property type="evidence" value="ECO:0007669"/>
    <property type="project" value="UniProtKB-KW"/>
</dbReference>
<dbReference type="InterPro" id="IPR027417">
    <property type="entry name" value="P-loop_NTPase"/>
</dbReference>
<proteinExistence type="predicted"/>
<dbReference type="PROSITE" id="PS50893">
    <property type="entry name" value="ABC_TRANSPORTER_2"/>
    <property type="match status" value="1"/>
</dbReference>
<evidence type="ECO:0000313" key="5">
    <source>
        <dbReference type="Proteomes" id="UP000069030"/>
    </source>
</evidence>
<dbReference type="Gene3D" id="3.40.50.300">
    <property type="entry name" value="P-loop containing nucleotide triphosphate hydrolases"/>
    <property type="match status" value="1"/>
</dbReference>
<organism evidence="4 5">
    <name type="scientific">Myroides odoratimimus</name>
    <dbReference type="NCBI Taxonomy" id="76832"/>
    <lineage>
        <taxon>Bacteria</taxon>
        <taxon>Pseudomonadati</taxon>
        <taxon>Bacteroidota</taxon>
        <taxon>Flavobacteriia</taxon>
        <taxon>Flavobacteriales</taxon>
        <taxon>Flavobacteriaceae</taxon>
        <taxon>Myroides</taxon>
    </lineage>
</organism>
<keyword evidence="3 4" id="KW-0067">ATP-binding</keyword>
<accession>A0A0S7EJI9</accession>